<protein>
    <submittedName>
        <fullName evidence="7">Fungal transcriptional regulatory protein, N-terminal</fullName>
    </submittedName>
</protein>
<keyword evidence="4" id="KW-0539">Nucleus</keyword>
<reference evidence="7 8" key="1">
    <citation type="journal article" date="2014" name="Nat. Commun.">
        <title>Multiple recent horizontal transfers of a large genomic region in cheese making fungi.</title>
        <authorList>
            <person name="Cheeseman K."/>
            <person name="Ropars J."/>
            <person name="Renault P."/>
            <person name="Dupont J."/>
            <person name="Gouzy J."/>
            <person name="Branca A."/>
            <person name="Abraham A.L."/>
            <person name="Ceppi M."/>
            <person name="Conseiller E."/>
            <person name="Debuchy R."/>
            <person name="Malagnac F."/>
            <person name="Goarin A."/>
            <person name="Silar P."/>
            <person name="Lacoste S."/>
            <person name="Sallet E."/>
            <person name="Bensimon A."/>
            <person name="Giraud T."/>
            <person name="Brygoo Y."/>
        </authorList>
    </citation>
    <scope>NUCLEOTIDE SEQUENCE [LARGE SCALE GENOMIC DNA]</scope>
    <source>
        <strain evidence="8">FM 013</strain>
    </source>
</reference>
<evidence type="ECO:0000313" key="7">
    <source>
        <dbReference type="EMBL" id="CRL27708.1"/>
    </source>
</evidence>
<dbReference type="CDD" id="cd00067">
    <property type="entry name" value="GAL4"/>
    <property type="match status" value="1"/>
</dbReference>
<gene>
    <name evidence="7" type="ORF">PCAMFM013_S023g000166</name>
</gene>
<dbReference type="PROSITE" id="PS50048">
    <property type="entry name" value="ZN2_CY6_FUNGAL_2"/>
    <property type="match status" value="1"/>
</dbReference>
<keyword evidence="2" id="KW-0238">DNA-binding</keyword>
<dbReference type="GO" id="GO:0008270">
    <property type="term" value="F:zinc ion binding"/>
    <property type="evidence" value="ECO:0007669"/>
    <property type="project" value="InterPro"/>
</dbReference>
<dbReference type="SUPFAM" id="SSF57701">
    <property type="entry name" value="Zn2/Cys6 DNA-binding domain"/>
    <property type="match status" value="1"/>
</dbReference>
<feature type="domain" description="Zn(2)-C6 fungal-type" evidence="6">
    <location>
        <begin position="13"/>
        <end position="43"/>
    </location>
</feature>
<feature type="region of interest" description="Disordered" evidence="5">
    <location>
        <begin position="40"/>
        <end position="74"/>
    </location>
</feature>
<dbReference type="AlphaFoldDB" id="A0A0G4PNE9"/>
<dbReference type="STRING" id="1429867.A0A0G4PNE9"/>
<dbReference type="Proteomes" id="UP000053732">
    <property type="component" value="Unassembled WGS sequence"/>
</dbReference>
<evidence type="ECO:0000259" key="6">
    <source>
        <dbReference type="PROSITE" id="PS50048"/>
    </source>
</evidence>
<dbReference type="PANTHER" id="PTHR47784:SF14">
    <property type="entry name" value="ZN(II)2CYS6 TRANSCRIPTION FACTOR (EUROFUNG)"/>
    <property type="match status" value="1"/>
</dbReference>
<evidence type="ECO:0000256" key="3">
    <source>
        <dbReference type="ARBA" id="ARBA00023163"/>
    </source>
</evidence>
<evidence type="ECO:0000256" key="1">
    <source>
        <dbReference type="ARBA" id="ARBA00023015"/>
    </source>
</evidence>
<evidence type="ECO:0000256" key="2">
    <source>
        <dbReference type="ARBA" id="ARBA00023125"/>
    </source>
</evidence>
<evidence type="ECO:0000313" key="8">
    <source>
        <dbReference type="Proteomes" id="UP000053732"/>
    </source>
</evidence>
<dbReference type="InterPro" id="IPR053157">
    <property type="entry name" value="Sterol_Uptake_Regulator"/>
</dbReference>
<dbReference type="EMBL" id="HG793156">
    <property type="protein sequence ID" value="CRL27708.1"/>
    <property type="molecule type" value="Genomic_DNA"/>
</dbReference>
<dbReference type="InterPro" id="IPR036864">
    <property type="entry name" value="Zn2-C6_fun-type_DNA-bd_sf"/>
</dbReference>
<keyword evidence="8" id="KW-1185">Reference proteome</keyword>
<dbReference type="Pfam" id="PF00172">
    <property type="entry name" value="Zn_clus"/>
    <property type="match status" value="1"/>
</dbReference>
<organism evidence="7 8">
    <name type="scientific">Penicillium camemberti (strain FM 013)</name>
    <dbReference type="NCBI Taxonomy" id="1429867"/>
    <lineage>
        <taxon>Eukaryota</taxon>
        <taxon>Fungi</taxon>
        <taxon>Dikarya</taxon>
        <taxon>Ascomycota</taxon>
        <taxon>Pezizomycotina</taxon>
        <taxon>Eurotiomycetes</taxon>
        <taxon>Eurotiomycetidae</taxon>
        <taxon>Eurotiales</taxon>
        <taxon>Aspergillaceae</taxon>
        <taxon>Penicillium</taxon>
    </lineage>
</organism>
<evidence type="ECO:0000256" key="5">
    <source>
        <dbReference type="SAM" id="MobiDB-lite"/>
    </source>
</evidence>
<accession>A0A0G4PNE9</accession>
<dbReference type="PROSITE" id="PS00463">
    <property type="entry name" value="ZN2_CY6_FUNGAL_1"/>
    <property type="match status" value="1"/>
</dbReference>
<dbReference type="GO" id="GO:0001228">
    <property type="term" value="F:DNA-binding transcription activator activity, RNA polymerase II-specific"/>
    <property type="evidence" value="ECO:0007669"/>
    <property type="project" value="TreeGrafter"/>
</dbReference>
<evidence type="ECO:0000256" key="4">
    <source>
        <dbReference type="ARBA" id="ARBA00023242"/>
    </source>
</evidence>
<dbReference type="InterPro" id="IPR001138">
    <property type="entry name" value="Zn2Cys6_DnaBD"/>
</dbReference>
<dbReference type="GO" id="GO:0003677">
    <property type="term" value="F:DNA binding"/>
    <property type="evidence" value="ECO:0007669"/>
    <property type="project" value="UniProtKB-KW"/>
</dbReference>
<name>A0A0G4PNE9_PENC3</name>
<dbReference type="PANTHER" id="PTHR47784">
    <property type="entry name" value="STEROL UPTAKE CONTROL PROTEIN 2"/>
    <property type="match status" value="1"/>
</dbReference>
<sequence>MPPRRSHTKSRKGCLECKRRHVKCDESIPKCTLCRKRKLDCRYPPPNEDEDSPGASSSAHDETDSGTVTPSRDFPQATRLLETRLFHQYMTSTYHTLSQDGLSAHHLSMTIPRMAASCSYLLDSIHAFSALHLASVDTDNRASWLNHAVQYQSQACAGLSKVLPEISPPDYEPAFVSSIIIMLFAMGSRVLSLETRPLDPLSVVLEARTLMSGPAMLLSRILEAGVDSQLDGWLCAPDTQEVLEAGKHDHGSYPVESTHVLFTLHKDIVTSLVRLHSIIDTRKGSDQPIYLATWQQLHEAIEPWPKIGPHGGPLAWPLFLSDKFSSLLKHGDWIARILFLHFGIAMRLLCHRWYVRDWGRRLVLATLEALDEVPQEWEETISWIRRAAARED</sequence>
<dbReference type="Gene3D" id="4.10.240.10">
    <property type="entry name" value="Zn(2)-C6 fungal-type DNA-binding domain"/>
    <property type="match status" value="1"/>
</dbReference>
<dbReference type="SMART" id="SM00066">
    <property type="entry name" value="GAL4"/>
    <property type="match status" value="1"/>
</dbReference>
<keyword evidence="1" id="KW-0805">Transcription regulation</keyword>
<keyword evidence="3" id="KW-0804">Transcription</keyword>
<proteinExistence type="predicted"/>